<accession>A0A2N1N674</accession>
<reference evidence="2 3" key="1">
    <citation type="submission" date="2016-04" db="EMBL/GenBank/DDBJ databases">
        <title>Genome analyses suggest a sexual origin of heterokaryosis in a supposedly ancient asexual fungus.</title>
        <authorList>
            <person name="Ropars J."/>
            <person name="Sedzielewska K."/>
            <person name="Noel J."/>
            <person name="Charron P."/>
            <person name="Farinelli L."/>
            <person name="Marton T."/>
            <person name="Kruger M."/>
            <person name="Pelin A."/>
            <person name="Brachmann A."/>
            <person name="Corradi N."/>
        </authorList>
    </citation>
    <scope>NUCLEOTIDE SEQUENCE [LARGE SCALE GENOMIC DNA]</scope>
    <source>
        <strain evidence="2 3">C2</strain>
    </source>
</reference>
<reference evidence="2 3" key="2">
    <citation type="submission" date="2017-10" db="EMBL/GenBank/DDBJ databases">
        <title>Extensive intraspecific genome diversity in a model arbuscular mycorrhizal fungus.</title>
        <authorList>
            <person name="Chen E.C.H."/>
            <person name="Morin E."/>
            <person name="Baudet D."/>
            <person name="Noel J."/>
            <person name="Ndikumana S."/>
            <person name="Charron P."/>
            <person name="St-Onge C."/>
            <person name="Giorgi J."/>
            <person name="Grigoriev I.V."/>
            <person name="Roux C."/>
            <person name="Martin F.M."/>
            <person name="Corradi N."/>
        </authorList>
    </citation>
    <scope>NUCLEOTIDE SEQUENCE [LARGE SCALE GENOMIC DNA]</scope>
    <source>
        <strain evidence="2 3">C2</strain>
    </source>
</reference>
<dbReference type="Proteomes" id="UP000233469">
    <property type="component" value="Unassembled WGS sequence"/>
</dbReference>
<gene>
    <name evidence="2" type="ORF">RhiirC2_781017</name>
</gene>
<comment type="caution">
    <text evidence="2">The sequence shown here is derived from an EMBL/GenBank/DDBJ whole genome shotgun (WGS) entry which is preliminary data.</text>
</comment>
<protein>
    <submittedName>
        <fullName evidence="2">Uncharacterized protein</fullName>
    </submittedName>
</protein>
<evidence type="ECO:0000313" key="2">
    <source>
        <dbReference type="EMBL" id="PKK69422.1"/>
    </source>
</evidence>
<organism evidence="2 3">
    <name type="scientific">Rhizophagus irregularis</name>
    <dbReference type="NCBI Taxonomy" id="588596"/>
    <lineage>
        <taxon>Eukaryota</taxon>
        <taxon>Fungi</taxon>
        <taxon>Fungi incertae sedis</taxon>
        <taxon>Mucoromycota</taxon>
        <taxon>Glomeromycotina</taxon>
        <taxon>Glomeromycetes</taxon>
        <taxon>Glomerales</taxon>
        <taxon>Glomeraceae</taxon>
        <taxon>Rhizophagus</taxon>
    </lineage>
</organism>
<evidence type="ECO:0000313" key="3">
    <source>
        <dbReference type="Proteomes" id="UP000233469"/>
    </source>
</evidence>
<dbReference type="VEuPathDB" id="FungiDB:FUN_008070"/>
<feature type="region of interest" description="Disordered" evidence="1">
    <location>
        <begin position="56"/>
        <end position="79"/>
    </location>
</feature>
<name>A0A2N1N674_9GLOM</name>
<dbReference type="EMBL" id="LLXL01000727">
    <property type="protein sequence ID" value="PKK69422.1"/>
    <property type="molecule type" value="Genomic_DNA"/>
</dbReference>
<sequence length="127" mass="14983">MYKIIIQDFARDLAEMNTIYKFNLKFEITKNSRKPPKKNPKRKYIIPFATSDENYKEELKKQSEIEEQQAPEEKSEKEIYNDDIVPFTISDDVEKFKIESGINLCGNYDGITENQINGFAQRHNKKP</sequence>
<evidence type="ECO:0000256" key="1">
    <source>
        <dbReference type="SAM" id="MobiDB-lite"/>
    </source>
</evidence>
<proteinExistence type="predicted"/>
<dbReference type="AlphaFoldDB" id="A0A2N1N674"/>